<feature type="region of interest" description="Disordered" evidence="5">
    <location>
        <begin position="587"/>
        <end position="614"/>
    </location>
</feature>
<evidence type="ECO:0000259" key="6">
    <source>
        <dbReference type="Pfam" id="PF00890"/>
    </source>
</evidence>
<dbReference type="PANTHER" id="PTHR43400">
    <property type="entry name" value="FUMARATE REDUCTASE"/>
    <property type="match status" value="1"/>
</dbReference>
<dbReference type="GO" id="GO:0016491">
    <property type="term" value="F:oxidoreductase activity"/>
    <property type="evidence" value="ECO:0007669"/>
    <property type="project" value="UniProtKB-KW"/>
</dbReference>
<dbReference type="PANTHER" id="PTHR43400:SF10">
    <property type="entry name" value="3-OXOSTEROID 1-DEHYDROGENASE"/>
    <property type="match status" value="1"/>
</dbReference>
<dbReference type="AlphaFoldDB" id="A0A4Y9LH01"/>
<dbReference type="GO" id="GO:0008202">
    <property type="term" value="P:steroid metabolic process"/>
    <property type="evidence" value="ECO:0007669"/>
    <property type="project" value="UniProtKB-ARBA"/>
</dbReference>
<evidence type="ECO:0000256" key="2">
    <source>
        <dbReference type="ARBA" id="ARBA00022630"/>
    </source>
</evidence>
<feature type="domain" description="FAD-dependent oxidoreductase 2 FAD-binding" evidence="6">
    <location>
        <begin position="9"/>
        <end position="545"/>
    </location>
</feature>
<dbReference type="Pfam" id="PF00890">
    <property type="entry name" value="FAD_binding_2"/>
    <property type="match status" value="1"/>
</dbReference>
<evidence type="ECO:0000256" key="5">
    <source>
        <dbReference type="SAM" id="MobiDB-lite"/>
    </source>
</evidence>
<name>A0A4Y9LH01_9BRAD</name>
<dbReference type="RefSeq" id="WP_135167900.1">
    <property type="nucleotide sequence ID" value="NZ_SPQU01000001.1"/>
</dbReference>
<dbReference type="PRINTS" id="PR00411">
    <property type="entry name" value="PNDRDTASEI"/>
</dbReference>
<keyword evidence="2" id="KW-0285">Flavoprotein</keyword>
<evidence type="ECO:0000313" key="8">
    <source>
        <dbReference type="Proteomes" id="UP000298225"/>
    </source>
</evidence>
<dbReference type="InterPro" id="IPR036188">
    <property type="entry name" value="FAD/NAD-bd_sf"/>
</dbReference>
<dbReference type="EMBL" id="SPQU01000001">
    <property type="protein sequence ID" value="TFV42758.1"/>
    <property type="molecule type" value="Genomic_DNA"/>
</dbReference>
<comment type="caution">
    <text evidence="7">The sequence shown here is derived from an EMBL/GenBank/DDBJ whole genome shotgun (WGS) entry which is preliminary data.</text>
</comment>
<keyword evidence="4" id="KW-0560">Oxidoreductase</keyword>
<sequence>MMPAHETYDVIVIGAGAGGMTAAAVAAAEGLRVLVIEKTAFVGGTTAWSGGMVWIPANAKMKEAGLSDSVADAVQYLSSTVPEPANAGLRAAFLTRGPEAVAYLEANTEVRLQPVKASPDYYPERLGATSGGRVLEPVAFDGRRLGEGFARLRPPLPEVMLFGGMMVNRLDIAHLRRVGKSLRSTMRAARLVSAYALQRLRSLRGTTLHLGNALAARLYASLLARQVEVFFSAEVEDLSMQGDRVNGVVIRHGSRDRPIAARRGVVLATGGFSHDAVLRKRLFPAAAGFVSAANISSSGDGLRLAAATGAALNTDATSPAYWAPASLFARADGSRGVFPHMVTDRAKPGVIAVNAAGRRFVNEALSYHDFVLAMLRDGNGEPDRSFYLICDRRFLWVYGLGRIRPFTRLYRRFVASGELIEAPDVAQLAARIGVKPSTLTATIVNYNADAAEGRDPEFGRGSTIYQRHLGDLSHKPNPCVAPITLAPFFAMRIHPADLGTAIGMKVDAQARVLRADGTPIAGLYACGNDMGSIMNGHYPGPGIMLGPALTFGYIAGRHLAEGAVTRETAAGRVGVGPAIPTAVMLRESGASSTPRAIEESQLPLSTGSPGQAGR</sequence>
<gene>
    <name evidence="7" type="ORF">E4K66_01875</name>
</gene>
<dbReference type="SUPFAM" id="SSF56425">
    <property type="entry name" value="Succinate dehydrogenase/fumarate reductase flavoprotein, catalytic domain"/>
    <property type="match status" value="1"/>
</dbReference>
<evidence type="ECO:0000256" key="4">
    <source>
        <dbReference type="ARBA" id="ARBA00023002"/>
    </source>
</evidence>
<evidence type="ECO:0000256" key="3">
    <source>
        <dbReference type="ARBA" id="ARBA00022827"/>
    </source>
</evidence>
<dbReference type="InterPro" id="IPR027477">
    <property type="entry name" value="Succ_DH/fumarate_Rdtase_cat_sf"/>
</dbReference>
<evidence type="ECO:0000256" key="1">
    <source>
        <dbReference type="ARBA" id="ARBA00001974"/>
    </source>
</evidence>
<protein>
    <submittedName>
        <fullName evidence="7">FAD-dependent oxidoreductase</fullName>
    </submittedName>
</protein>
<dbReference type="OrthoDB" id="3178130at2"/>
<proteinExistence type="predicted"/>
<dbReference type="Gene3D" id="3.50.50.60">
    <property type="entry name" value="FAD/NAD(P)-binding domain"/>
    <property type="match status" value="2"/>
</dbReference>
<comment type="cofactor">
    <cofactor evidence="1">
        <name>FAD</name>
        <dbReference type="ChEBI" id="CHEBI:57692"/>
    </cofactor>
</comment>
<feature type="compositionally biased region" description="Polar residues" evidence="5">
    <location>
        <begin position="602"/>
        <end position="614"/>
    </location>
</feature>
<organism evidence="7 8">
    <name type="scientific">Bradyrhizobium frederickii</name>
    <dbReference type="NCBI Taxonomy" id="2560054"/>
    <lineage>
        <taxon>Bacteria</taxon>
        <taxon>Pseudomonadati</taxon>
        <taxon>Pseudomonadota</taxon>
        <taxon>Alphaproteobacteria</taxon>
        <taxon>Hyphomicrobiales</taxon>
        <taxon>Nitrobacteraceae</taxon>
        <taxon>Bradyrhizobium</taxon>
    </lineage>
</organism>
<evidence type="ECO:0000313" key="7">
    <source>
        <dbReference type="EMBL" id="TFV42758.1"/>
    </source>
</evidence>
<dbReference type="Proteomes" id="UP000298225">
    <property type="component" value="Unassembled WGS sequence"/>
</dbReference>
<keyword evidence="8" id="KW-1185">Reference proteome</keyword>
<dbReference type="SUPFAM" id="SSF51905">
    <property type="entry name" value="FAD/NAD(P)-binding domain"/>
    <property type="match status" value="1"/>
</dbReference>
<accession>A0A4Y9LH01</accession>
<reference evidence="7 8" key="1">
    <citation type="submission" date="2019-03" db="EMBL/GenBank/DDBJ databases">
        <title>Bradyrhizobium strains diversity isolated from Chamaecrista fasciculata.</title>
        <authorList>
            <person name="Urquiaga M.C.O."/>
            <person name="Hungria M."/>
            <person name="Delamuta J.R.M."/>
        </authorList>
    </citation>
    <scope>NUCLEOTIDE SEQUENCE [LARGE SCALE GENOMIC DNA]</scope>
    <source>
        <strain evidence="7 8">CNPSo 3424</strain>
    </source>
</reference>
<dbReference type="InterPro" id="IPR003953">
    <property type="entry name" value="FAD-dep_OxRdtase_2_FAD-bd"/>
</dbReference>
<dbReference type="InterPro" id="IPR050315">
    <property type="entry name" value="FAD-oxidoreductase_2"/>
</dbReference>
<keyword evidence="3" id="KW-0274">FAD</keyword>